<dbReference type="InterPro" id="IPR051414">
    <property type="entry name" value="Adenylate-forming_Reductase"/>
</dbReference>
<sequence length="209" mass="22607">VEKIITKAVHEGGVKAISIRCGQIIGDARTGAWNEAEWAPTIFRSAAALGALPDNMGVVDWITVNDAMKVLVAAAVEPDVESMTPASRTNVVNLANPRRILWAQVVEAFRTHLPASIQVLSNKEWLARLEEATRELSNSDDPKAYMARIPAVNLISTYQGMCSSTNQTLPEVKAAKTLTKGEIDSALVVDGDLAGRFVRFWQKSCSASS</sequence>
<accession>A0A8T8SHR6</accession>
<keyword evidence="2" id="KW-0597">Phosphoprotein</keyword>
<keyword evidence="1" id="KW-0596">Phosphopantetheine</keyword>
<gene>
    <name evidence="3" type="ORF">A4X13_0g7786</name>
</gene>
<dbReference type="Gene3D" id="3.40.50.720">
    <property type="entry name" value="NAD(P)-binding Rossmann-like Domain"/>
    <property type="match status" value="1"/>
</dbReference>
<dbReference type="AlphaFoldDB" id="A0A8T8SHR6"/>
<evidence type="ECO:0000313" key="4">
    <source>
        <dbReference type="Proteomes" id="UP000077521"/>
    </source>
</evidence>
<reference evidence="3" key="1">
    <citation type="submission" date="2016-04" db="EMBL/GenBank/DDBJ databases">
        <authorList>
            <person name="Nguyen H.D."/>
            <person name="Samba Siva P."/>
            <person name="Cullis J."/>
            <person name="Levesque C.A."/>
            <person name="Hambleton S."/>
        </authorList>
    </citation>
    <scope>NUCLEOTIDE SEQUENCE</scope>
    <source>
        <strain evidence="3">DAOMC 236416</strain>
    </source>
</reference>
<dbReference type="PANTHER" id="PTHR43439">
    <property type="entry name" value="PHENYLACETATE-COENZYME A LIGASE"/>
    <property type="match status" value="1"/>
</dbReference>
<protein>
    <recommendedName>
        <fullName evidence="5">Thioester reductase (TE) domain-containing protein</fullName>
    </recommendedName>
</protein>
<dbReference type="InterPro" id="IPR036291">
    <property type="entry name" value="NAD(P)-bd_dom_sf"/>
</dbReference>
<dbReference type="SUPFAM" id="SSF51735">
    <property type="entry name" value="NAD(P)-binding Rossmann-fold domains"/>
    <property type="match status" value="1"/>
</dbReference>
<name>A0A8T8SHR6_9BASI</name>
<evidence type="ECO:0000256" key="1">
    <source>
        <dbReference type="ARBA" id="ARBA00022450"/>
    </source>
</evidence>
<dbReference type="PANTHER" id="PTHR43439:SF2">
    <property type="entry name" value="ENZYME, PUTATIVE (JCVI)-RELATED"/>
    <property type="match status" value="1"/>
</dbReference>
<evidence type="ECO:0000256" key="2">
    <source>
        <dbReference type="ARBA" id="ARBA00022553"/>
    </source>
</evidence>
<dbReference type="EMBL" id="LWDF02001076">
    <property type="protein sequence ID" value="KAE8240481.1"/>
    <property type="molecule type" value="Genomic_DNA"/>
</dbReference>
<proteinExistence type="predicted"/>
<feature type="non-terminal residue" evidence="3">
    <location>
        <position position="209"/>
    </location>
</feature>
<reference evidence="3" key="2">
    <citation type="journal article" date="2019" name="IMA Fungus">
        <title>Genome sequencing and comparison of five Tilletia species to identify candidate genes for the detection of regulated species infecting wheat.</title>
        <authorList>
            <person name="Nguyen H.D.T."/>
            <person name="Sultana T."/>
            <person name="Kesanakurti P."/>
            <person name="Hambleton S."/>
        </authorList>
    </citation>
    <scope>NUCLEOTIDE SEQUENCE</scope>
    <source>
        <strain evidence="3">DAOMC 236416</strain>
    </source>
</reference>
<comment type="caution">
    <text evidence="3">The sequence shown here is derived from an EMBL/GenBank/DDBJ whole genome shotgun (WGS) entry which is preliminary data.</text>
</comment>
<evidence type="ECO:0008006" key="5">
    <source>
        <dbReference type="Google" id="ProtNLM"/>
    </source>
</evidence>
<organism evidence="3 4">
    <name type="scientific">Tilletia indica</name>
    <dbReference type="NCBI Taxonomy" id="43049"/>
    <lineage>
        <taxon>Eukaryota</taxon>
        <taxon>Fungi</taxon>
        <taxon>Dikarya</taxon>
        <taxon>Basidiomycota</taxon>
        <taxon>Ustilaginomycotina</taxon>
        <taxon>Exobasidiomycetes</taxon>
        <taxon>Tilletiales</taxon>
        <taxon>Tilletiaceae</taxon>
        <taxon>Tilletia</taxon>
    </lineage>
</organism>
<evidence type="ECO:0000313" key="3">
    <source>
        <dbReference type="EMBL" id="KAE8240481.1"/>
    </source>
</evidence>
<dbReference type="Proteomes" id="UP000077521">
    <property type="component" value="Unassembled WGS sequence"/>
</dbReference>
<keyword evidence="4" id="KW-1185">Reference proteome</keyword>